<feature type="region of interest" description="Disordered" evidence="1">
    <location>
        <begin position="114"/>
        <end position="195"/>
    </location>
</feature>
<dbReference type="GO" id="GO:0006338">
    <property type="term" value="P:chromatin remodeling"/>
    <property type="evidence" value="ECO:0007669"/>
    <property type="project" value="UniProtKB-ARBA"/>
</dbReference>
<name>J4HWF6_9APHY</name>
<gene>
    <name evidence="3" type="ORF">FIBRA_04256</name>
</gene>
<dbReference type="InParanoid" id="J4HWF6"/>
<reference evidence="3 4" key="1">
    <citation type="journal article" date="2012" name="Appl. Environ. Microbiol.">
        <title>Short-read sequencing for genomic analysis of the brown rot fungus Fibroporia radiculosa.</title>
        <authorList>
            <person name="Tang J.D."/>
            <person name="Perkins A.D."/>
            <person name="Sonstegard T.S."/>
            <person name="Schroeder S.G."/>
            <person name="Burgess S.C."/>
            <person name="Diehl S.V."/>
        </authorList>
    </citation>
    <scope>NUCLEOTIDE SEQUENCE [LARGE SCALE GENOMIC DNA]</scope>
    <source>
        <strain evidence="3 4">TFFH 294</strain>
    </source>
</reference>
<keyword evidence="4" id="KW-1185">Reference proteome</keyword>
<feature type="compositionally biased region" description="Low complexity" evidence="1">
    <location>
        <begin position="160"/>
        <end position="176"/>
    </location>
</feature>
<dbReference type="InterPro" id="IPR000953">
    <property type="entry name" value="Chromo/chromo_shadow_dom"/>
</dbReference>
<evidence type="ECO:0000256" key="1">
    <source>
        <dbReference type="SAM" id="MobiDB-lite"/>
    </source>
</evidence>
<dbReference type="EMBL" id="HE797067">
    <property type="protein sequence ID" value="CCM02177.1"/>
    <property type="molecule type" value="Genomic_DNA"/>
</dbReference>
<dbReference type="RefSeq" id="XP_012181460.1">
    <property type="nucleotide sequence ID" value="XM_012326070.1"/>
</dbReference>
<dbReference type="PROSITE" id="PS50013">
    <property type="entry name" value="CHROMO_2"/>
    <property type="match status" value="1"/>
</dbReference>
<dbReference type="Pfam" id="PF00385">
    <property type="entry name" value="Chromo"/>
    <property type="match status" value="1"/>
</dbReference>
<proteinExistence type="predicted"/>
<feature type="compositionally biased region" description="Low complexity" evidence="1">
    <location>
        <begin position="116"/>
        <end position="130"/>
    </location>
</feature>
<evidence type="ECO:0000259" key="2">
    <source>
        <dbReference type="PROSITE" id="PS50013"/>
    </source>
</evidence>
<dbReference type="Gene3D" id="2.40.50.40">
    <property type="match status" value="1"/>
</dbReference>
<dbReference type="Proteomes" id="UP000006352">
    <property type="component" value="Unassembled WGS sequence"/>
</dbReference>
<dbReference type="STRING" id="599839.J4HWF6"/>
<evidence type="ECO:0000313" key="3">
    <source>
        <dbReference type="EMBL" id="CCM02177.1"/>
    </source>
</evidence>
<feature type="region of interest" description="Disordered" evidence="1">
    <location>
        <begin position="213"/>
        <end position="349"/>
    </location>
</feature>
<dbReference type="OrthoDB" id="433924at2759"/>
<dbReference type="InterPro" id="IPR023780">
    <property type="entry name" value="Chromo_domain"/>
</dbReference>
<evidence type="ECO:0000313" key="4">
    <source>
        <dbReference type="Proteomes" id="UP000006352"/>
    </source>
</evidence>
<feature type="region of interest" description="Disordered" evidence="1">
    <location>
        <begin position="427"/>
        <end position="476"/>
    </location>
</feature>
<dbReference type="SUPFAM" id="SSF54160">
    <property type="entry name" value="Chromo domain-like"/>
    <property type="match status" value="1"/>
</dbReference>
<feature type="compositionally biased region" description="Basic and acidic residues" evidence="1">
    <location>
        <begin position="248"/>
        <end position="260"/>
    </location>
</feature>
<feature type="compositionally biased region" description="Polar residues" evidence="1">
    <location>
        <begin position="310"/>
        <end position="319"/>
    </location>
</feature>
<feature type="compositionally biased region" description="Polar residues" evidence="1">
    <location>
        <begin position="177"/>
        <end position="191"/>
    </location>
</feature>
<protein>
    <recommendedName>
        <fullName evidence="2">Chromo domain-containing protein</fullName>
    </recommendedName>
</protein>
<dbReference type="AlphaFoldDB" id="J4HWF6"/>
<dbReference type="GeneID" id="24097088"/>
<sequence>MVKKAKILDQVESSEEEQFHEYLVKVVFSMYLFRACAQRVSHLQWAGYDSDYDTWEPRKNMQGCERLLKSFWADVGQDKKHCPPGTVMRATPTWIKREKAFFAKNWGAIKVKANEEQSSQQESGEQSSDEFIQLPKKRKISRKSTAEPSKKRGRVSQADASTAQSSRKSQKKQTQSVGQDASSSEDGQTDSGVYPTSRITKKRVWRDTDDAVISISGSSEDESLQRVTKTISNANANDADVGSIAQGARKDKGKQREHDPPPPSDGAESDGKNSLFSGPPSPQGPLVSTGTRDESLQSKLRNNEGPATKQALTSSSVGSRPQERRGIKPMPLQTTGGGPSQGISTKARLAQKARDLTAVNAVPTSAQIQRKALAQLSFKKAPGGSGGTLSTPVQDPRSPGQVVANPSQSAALPATSAVGDVSQFVQSPESMHGPISPLEPRSEPLFSEATKSARPQISLPRRPAQPSKPASPHDKMSETDKFLLNIMPSDFAAHMEENPGTEYIPPPVHAASNVPSKPQNIGRIPKKWRWSGELFIDIDNGKGQRLCNIALYDATDPRPNGLRFSVCFVSVDSIRLGRMHNVPELYLLLNSSTPVQQFAKLGHQEEEDADALRTLASYMRRQRMFTYTRLTLDGEEVALMLVFPFINELYSLLKVPSDLRDGHPLLAALVPWELSRSEYNKALWYQPRSLIPDDRLLDPNLATMMRDKNAVPRRYRALDVQRALRFLKATKSFYDFITSSSRLYCIWHSPTDGSSTQHNPDTVCLRVVLDACRARDVGDTSHARIVFSHVDALPTLYKLPGLAERRFKYPEVRFYSYGSHENVPASRWGIREIFPLGGIVTFTPSAIIGDIIGTYDLIKKLDEHPLWQCYLLPSVVATLAKLTCQGQPPLALYDKGEFLFEELLRLINEGTVSLLIAPPPLHQLKNNRALATEWTSWQIDLLETHTARETLKFCLETASAQHLNVAEQDLPEAIQKEIARDLWMMQSQPAIMDEYRRLVVIKSEADTYFRQHKEGIECVCMSDFEFKDDYFKALP</sequence>
<feature type="domain" description="Chromo" evidence="2">
    <location>
        <begin position="22"/>
        <end position="71"/>
    </location>
</feature>
<accession>J4HWF6</accession>
<feature type="region of interest" description="Disordered" evidence="1">
    <location>
        <begin position="379"/>
        <end position="415"/>
    </location>
</feature>
<feature type="compositionally biased region" description="Polar residues" evidence="1">
    <location>
        <begin position="225"/>
        <end position="236"/>
    </location>
</feature>
<organism evidence="3 4">
    <name type="scientific">Fibroporia radiculosa</name>
    <dbReference type="NCBI Taxonomy" id="599839"/>
    <lineage>
        <taxon>Eukaryota</taxon>
        <taxon>Fungi</taxon>
        <taxon>Dikarya</taxon>
        <taxon>Basidiomycota</taxon>
        <taxon>Agaricomycotina</taxon>
        <taxon>Agaricomycetes</taxon>
        <taxon>Polyporales</taxon>
        <taxon>Fibroporiaceae</taxon>
        <taxon>Fibroporia</taxon>
    </lineage>
</organism>
<dbReference type="HOGENOM" id="CLU_012918_0_0_1"/>
<dbReference type="InterPro" id="IPR016197">
    <property type="entry name" value="Chromo-like_dom_sf"/>
</dbReference>